<feature type="compositionally biased region" description="Polar residues" evidence="1">
    <location>
        <begin position="69"/>
        <end position="99"/>
    </location>
</feature>
<proteinExistence type="predicted"/>
<feature type="compositionally biased region" description="Polar residues" evidence="1">
    <location>
        <begin position="195"/>
        <end position="206"/>
    </location>
</feature>
<accession>A0ABR2XU09</accession>
<name>A0ABR2XU09_9PEZI</name>
<dbReference type="Proteomes" id="UP001465668">
    <property type="component" value="Unassembled WGS sequence"/>
</dbReference>
<feature type="region of interest" description="Disordered" evidence="1">
    <location>
        <begin position="54"/>
        <end position="114"/>
    </location>
</feature>
<organism evidence="2 3">
    <name type="scientific">Seiridium cardinale</name>
    <dbReference type="NCBI Taxonomy" id="138064"/>
    <lineage>
        <taxon>Eukaryota</taxon>
        <taxon>Fungi</taxon>
        <taxon>Dikarya</taxon>
        <taxon>Ascomycota</taxon>
        <taxon>Pezizomycotina</taxon>
        <taxon>Sordariomycetes</taxon>
        <taxon>Xylariomycetidae</taxon>
        <taxon>Amphisphaeriales</taxon>
        <taxon>Sporocadaceae</taxon>
        <taxon>Seiridium</taxon>
    </lineage>
</organism>
<protein>
    <submittedName>
        <fullName evidence="2">Uncharacterized protein</fullName>
    </submittedName>
</protein>
<evidence type="ECO:0000256" key="1">
    <source>
        <dbReference type="SAM" id="MobiDB-lite"/>
    </source>
</evidence>
<keyword evidence="3" id="KW-1185">Reference proteome</keyword>
<feature type="region of interest" description="Disordered" evidence="1">
    <location>
        <begin position="175"/>
        <end position="207"/>
    </location>
</feature>
<reference evidence="2 3" key="1">
    <citation type="submission" date="2024-02" db="EMBL/GenBank/DDBJ databases">
        <title>First draft genome assembly of two strains of Seiridium cardinale.</title>
        <authorList>
            <person name="Emiliani G."/>
            <person name="Scali E."/>
        </authorList>
    </citation>
    <scope>NUCLEOTIDE SEQUENCE [LARGE SCALE GENOMIC DNA]</scope>
    <source>
        <strain evidence="2 3">BM-138-000479</strain>
    </source>
</reference>
<feature type="region of interest" description="Disordered" evidence="1">
    <location>
        <begin position="1"/>
        <end position="28"/>
    </location>
</feature>
<comment type="caution">
    <text evidence="2">The sequence shown here is derived from an EMBL/GenBank/DDBJ whole genome shotgun (WGS) entry which is preliminary data.</text>
</comment>
<evidence type="ECO:0000313" key="3">
    <source>
        <dbReference type="Proteomes" id="UP001465668"/>
    </source>
</evidence>
<dbReference type="EMBL" id="JARVKM010000022">
    <property type="protein sequence ID" value="KAK9777267.1"/>
    <property type="molecule type" value="Genomic_DNA"/>
</dbReference>
<gene>
    <name evidence="2" type="ORF">SCAR479_05996</name>
</gene>
<evidence type="ECO:0000313" key="2">
    <source>
        <dbReference type="EMBL" id="KAK9777267.1"/>
    </source>
</evidence>
<sequence length="384" mass="42830">MSPSGSTKPRRSRTNGQGPPKILVEPTFDTQVIYNQIREDEVRHQKQHCLQNHVTSEDRLCPPEPRTPRSVTNESHISGSSLSPASTTDIPTTEISPTTGKRPRGRRAGPLATEKRYKTAIKRKLGLVCEHCKVKKVVCDHYDLSKFEDAYQAPRRTPQTDSREFSPAQADLFGLEDNRTLPPDLPADEDLASDFNATSPEPNSRQQDLHNLVNSFDVSSVSLGTGTLQVSFGRSYNPGLYTSVQVPQNLSNPVPVGSEMPSFPSRWKCEYRRPGLGYLSEDDCSWTGPLKDLEAHFASNHFPFQDLESWCQCLPCSSCSPGWDPPARCFEADCLGGTWRRWLYGHALVNTPALTQSGESESGFSFDARPSRDQLPYEINTWIG</sequence>